<dbReference type="GO" id="GO:0005829">
    <property type="term" value="C:cytosol"/>
    <property type="evidence" value="ECO:0007669"/>
    <property type="project" value="TreeGrafter"/>
</dbReference>
<evidence type="ECO:0000256" key="10">
    <source>
        <dbReference type="SAM" id="MobiDB-lite"/>
    </source>
</evidence>
<evidence type="ECO:0000259" key="12">
    <source>
        <dbReference type="PROSITE" id="PS51210"/>
    </source>
</evidence>
<keyword evidence="4 8" id="KW-0378">Hydrolase</keyword>
<evidence type="ECO:0000256" key="9">
    <source>
        <dbReference type="RuleBase" id="RU362103"/>
    </source>
</evidence>
<evidence type="ECO:0000256" key="3">
    <source>
        <dbReference type="ARBA" id="ARBA00022729"/>
    </source>
</evidence>
<evidence type="ECO:0000256" key="8">
    <source>
        <dbReference type="PROSITE-ProRule" id="PRU00555"/>
    </source>
</evidence>
<reference evidence="13 14" key="1">
    <citation type="journal article" date="2019" name="Nat. Ecol. Evol.">
        <title>Megaphylogeny resolves global patterns of mushroom evolution.</title>
        <authorList>
            <person name="Varga T."/>
            <person name="Krizsan K."/>
            <person name="Foldi C."/>
            <person name="Dima B."/>
            <person name="Sanchez-Garcia M."/>
            <person name="Sanchez-Ramirez S."/>
            <person name="Szollosi G.J."/>
            <person name="Szarkandi J.G."/>
            <person name="Papp V."/>
            <person name="Albert L."/>
            <person name="Andreopoulos W."/>
            <person name="Angelini C."/>
            <person name="Antonin V."/>
            <person name="Barry K.W."/>
            <person name="Bougher N.L."/>
            <person name="Buchanan P."/>
            <person name="Buyck B."/>
            <person name="Bense V."/>
            <person name="Catcheside P."/>
            <person name="Chovatia M."/>
            <person name="Cooper J."/>
            <person name="Damon W."/>
            <person name="Desjardin D."/>
            <person name="Finy P."/>
            <person name="Geml J."/>
            <person name="Haridas S."/>
            <person name="Hughes K."/>
            <person name="Justo A."/>
            <person name="Karasinski D."/>
            <person name="Kautmanova I."/>
            <person name="Kiss B."/>
            <person name="Kocsube S."/>
            <person name="Kotiranta H."/>
            <person name="LaButti K.M."/>
            <person name="Lechner B.E."/>
            <person name="Liimatainen K."/>
            <person name="Lipzen A."/>
            <person name="Lukacs Z."/>
            <person name="Mihaltcheva S."/>
            <person name="Morgado L.N."/>
            <person name="Niskanen T."/>
            <person name="Noordeloos M.E."/>
            <person name="Ohm R.A."/>
            <person name="Ortiz-Santana B."/>
            <person name="Ovrebo C."/>
            <person name="Racz N."/>
            <person name="Riley R."/>
            <person name="Savchenko A."/>
            <person name="Shiryaev A."/>
            <person name="Soop K."/>
            <person name="Spirin V."/>
            <person name="Szebenyi C."/>
            <person name="Tomsovsky M."/>
            <person name="Tulloss R.E."/>
            <person name="Uehling J."/>
            <person name="Grigoriev I.V."/>
            <person name="Vagvolgyi C."/>
            <person name="Papp T."/>
            <person name="Martin F.M."/>
            <person name="Miettinen O."/>
            <person name="Hibbett D.S."/>
            <person name="Nagy L.G."/>
        </authorList>
    </citation>
    <scope>NUCLEOTIDE SEQUENCE [LARGE SCALE GENOMIC DNA]</scope>
    <source>
        <strain evidence="13 14">CBS 309.79</strain>
    </source>
</reference>
<evidence type="ECO:0000256" key="2">
    <source>
        <dbReference type="ARBA" id="ARBA00013274"/>
    </source>
</evidence>
<proteinExistence type="inferred from homology"/>
<dbReference type="SMART" id="SM00022">
    <property type="entry name" value="PLAc"/>
    <property type="match status" value="1"/>
</dbReference>
<dbReference type="InterPro" id="IPR016035">
    <property type="entry name" value="Acyl_Trfase/lysoPLipase"/>
</dbReference>
<dbReference type="Gene3D" id="3.40.1090.10">
    <property type="entry name" value="Cytosolic phospholipase A2 catalytic domain"/>
    <property type="match status" value="1"/>
</dbReference>
<evidence type="ECO:0000256" key="7">
    <source>
        <dbReference type="ARBA" id="ARBA00023180"/>
    </source>
</evidence>
<feature type="compositionally biased region" description="Low complexity" evidence="10">
    <location>
        <begin position="605"/>
        <end position="622"/>
    </location>
</feature>
<dbReference type="Pfam" id="PF01735">
    <property type="entry name" value="PLA2_B"/>
    <property type="match status" value="1"/>
</dbReference>
<evidence type="ECO:0000256" key="6">
    <source>
        <dbReference type="ARBA" id="ARBA00023098"/>
    </source>
</evidence>
<dbReference type="PROSITE" id="PS51210">
    <property type="entry name" value="PLA2C"/>
    <property type="match status" value="1"/>
</dbReference>
<dbReference type="PANTHER" id="PTHR10728:SF33">
    <property type="entry name" value="LYSOPHOSPHOLIPASE 1-RELATED"/>
    <property type="match status" value="1"/>
</dbReference>
<name>A0A5C3QVY4_9AGAR</name>
<dbReference type="EMBL" id="ML178822">
    <property type="protein sequence ID" value="TFL02494.1"/>
    <property type="molecule type" value="Genomic_DNA"/>
</dbReference>
<dbReference type="GO" id="GO:0004623">
    <property type="term" value="F:phospholipase A2 activity"/>
    <property type="evidence" value="ECO:0007669"/>
    <property type="project" value="TreeGrafter"/>
</dbReference>
<evidence type="ECO:0000256" key="5">
    <source>
        <dbReference type="ARBA" id="ARBA00022963"/>
    </source>
</evidence>
<dbReference type="GO" id="GO:0004622">
    <property type="term" value="F:phosphatidylcholine lysophospholipase activity"/>
    <property type="evidence" value="ECO:0007669"/>
    <property type="project" value="UniProtKB-EC"/>
</dbReference>
<evidence type="ECO:0000256" key="1">
    <source>
        <dbReference type="ARBA" id="ARBA00008780"/>
    </source>
</evidence>
<dbReference type="STRING" id="1884261.A0A5C3QVY4"/>
<feature type="transmembrane region" description="Helical" evidence="11">
    <location>
        <begin position="681"/>
        <end position="704"/>
    </location>
</feature>
<comment type="similarity">
    <text evidence="1 9">Belongs to the lysophospholipase family.</text>
</comment>
<evidence type="ECO:0000313" key="14">
    <source>
        <dbReference type="Proteomes" id="UP000305067"/>
    </source>
</evidence>
<keyword evidence="5 8" id="KW-0442">Lipid degradation</keyword>
<dbReference type="PANTHER" id="PTHR10728">
    <property type="entry name" value="CYTOSOLIC PHOSPHOLIPASE A2"/>
    <property type="match status" value="1"/>
</dbReference>
<feature type="signal peptide" evidence="9">
    <location>
        <begin position="1"/>
        <end position="16"/>
    </location>
</feature>
<feature type="chain" id="PRO_5023158111" description="Lysophospholipase" evidence="9">
    <location>
        <begin position="17"/>
        <end position="756"/>
    </location>
</feature>
<dbReference type="GO" id="GO:0046475">
    <property type="term" value="P:glycerophospholipid catabolic process"/>
    <property type="evidence" value="ECO:0007669"/>
    <property type="project" value="TreeGrafter"/>
</dbReference>
<dbReference type="AlphaFoldDB" id="A0A5C3QVY4"/>
<keyword evidence="14" id="KW-1185">Reference proteome</keyword>
<keyword evidence="6 8" id="KW-0443">Lipid metabolism</keyword>
<evidence type="ECO:0000256" key="11">
    <source>
        <dbReference type="SAM" id="Phobius"/>
    </source>
</evidence>
<dbReference type="InterPro" id="IPR002642">
    <property type="entry name" value="LysoPLipase_cat_dom"/>
</dbReference>
<dbReference type="OrthoDB" id="4084751at2759"/>
<feature type="region of interest" description="Disordered" evidence="10">
    <location>
        <begin position="736"/>
        <end position="756"/>
    </location>
</feature>
<keyword evidence="3 9" id="KW-0732">Signal</keyword>
<keyword evidence="11" id="KW-1133">Transmembrane helix</keyword>
<gene>
    <name evidence="13" type="ORF">BDV98DRAFT_429968</name>
</gene>
<accession>A0A5C3QVY4</accession>
<keyword evidence="11" id="KW-0812">Transmembrane</keyword>
<feature type="domain" description="PLA2c" evidence="12">
    <location>
        <begin position="40"/>
        <end position="647"/>
    </location>
</feature>
<organism evidence="13 14">
    <name type="scientific">Pterulicium gracile</name>
    <dbReference type="NCBI Taxonomy" id="1884261"/>
    <lineage>
        <taxon>Eukaryota</taxon>
        <taxon>Fungi</taxon>
        <taxon>Dikarya</taxon>
        <taxon>Basidiomycota</taxon>
        <taxon>Agaricomycotina</taxon>
        <taxon>Agaricomycetes</taxon>
        <taxon>Agaricomycetidae</taxon>
        <taxon>Agaricales</taxon>
        <taxon>Pleurotineae</taxon>
        <taxon>Pterulaceae</taxon>
        <taxon>Pterulicium</taxon>
    </lineage>
</organism>
<sequence>MLLLFLLPWAFLPSQAQNIDPFPDSTQQSVLNYSPLTNQPCPADAADTFVREFTASTQSLHPSEIAYIRTREQDVIAKEWIEWIGAESGEEELGYGPNEELGRLFGQGGRWPRVGMAITGGGLRAAQYGAGVVNALDKRNETSREVGTGGMLQVVSYMSGLSGGSWVTGSLFFNDWPTIRDLVFGDGKGLSGWLLDLPLASPDGLNVFTDENQAFYGSLLWSVMAKAESGIDTSMTDTWARMISYHFLNQTSRSNFFTNETAHGAGQLWSSIPDIPAFRSHLSPLPLVVAASRPVGSNLTTVLGLEPIVYEISPFEFGSFDPKLSAMMRTKYAGTHMRDKKPQDENGCVTGFDQAGFVMGTSASLFNQIFDFAHNTLEMRRDDVDTMIYLLQRQLRSVRTRADDVANWPSPFTGLKPDSFDDSKATWLEMIDGASALENIPLSPMLVNARGIDTIVVVEGSADSPDNWPNGTSILKTQERQQLFLRASHRTLPPMPPTTADFENTGVSSRATFFGCDPKLSPPEWPLVIYLPNQPPPGGEDPVSNSPTFRLVYTLKHTQRFIDQVHAAITSGFTPSSDDPDPDFGVCLKCAALDRGRLPLRFADTTNPNGNSTNPNPNSNSTRTEMIPRSVKCQQCFDRYCYDPSRPPSARDLPPGRKYAFVDPDPQGFDRLSGFLGRAKFGLVGAGVGLVVFVGVLIAFLLWWRKRREKEYEYMVVSQLHERDGEAPWIGMAEAQREHQDTQGQGGYETPVFRVR</sequence>
<keyword evidence="11" id="KW-0472">Membrane</keyword>
<dbReference type="EC" id="3.1.1.5" evidence="2 9"/>
<evidence type="ECO:0000256" key="4">
    <source>
        <dbReference type="ARBA" id="ARBA00022801"/>
    </source>
</evidence>
<comment type="catalytic activity">
    <reaction evidence="9">
        <text>a 1-acyl-sn-glycero-3-phosphocholine + H2O = sn-glycerol 3-phosphocholine + a fatty acid + H(+)</text>
        <dbReference type="Rhea" id="RHEA:15177"/>
        <dbReference type="ChEBI" id="CHEBI:15377"/>
        <dbReference type="ChEBI" id="CHEBI:15378"/>
        <dbReference type="ChEBI" id="CHEBI:16870"/>
        <dbReference type="ChEBI" id="CHEBI:28868"/>
        <dbReference type="ChEBI" id="CHEBI:58168"/>
        <dbReference type="EC" id="3.1.1.5"/>
    </reaction>
</comment>
<dbReference type="SUPFAM" id="SSF52151">
    <property type="entry name" value="FabD/lysophospholipase-like"/>
    <property type="match status" value="1"/>
</dbReference>
<feature type="region of interest" description="Disordered" evidence="10">
    <location>
        <begin position="601"/>
        <end position="625"/>
    </location>
</feature>
<evidence type="ECO:0000313" key="13">
    <source>
        <dbReference type="EMBL" id="TFL02494.1"/>
    </source>
</evidence>
<keyword evidence="7" id="KW-0325">Glycoprotein</keyword>
<dbReference type="Proteomes" id="UP000305067">
    <property type="component" value="Unassembled WGS sequence"/>
</dbReference>
<protein>
    <recommendedName>
        <fullName evidence="2 9">Lysophospholipase</fullName>
        <ecNumber evidence="2 9">3.1.1.5</ecNumber>
    </recommendedName>
</protein>